<keyword evidence="3" id="KW-0411">Iron-sulfur</keyword>
<accession>A0A953J3F5</accession>
<dbReference type="GO" id="GO:0046872">
    <property type="term" value="F:metal ion binding"/>
    <property type="evidence" value="ECO:0007669"/>
    <property type="project" value="UniProtKB-KW"/>
</dbReference>
<dbReference type="AlphaFoldDB" id="A0A953J3F5"/>
<gene>
    <name evidence="5" type="ORF">K8I29_04935</name>
</gene>
<dbReference type="EMBL" id="JAIOIV010000034">
    <property type="protein sequence ID" value="MBZ0155546.1"/>
    <property type="molecule type" value="Genomic_DNA"/>
</dbReference>
<dbReference type="PANTHER" id="PTHR40447:SF1">
    <property type="entry name" value="ANAEROBIC SULFITE REDUCTASE SUBUNIT A"/>
    <property type="match status" value="1"/>
</dbReference>
<reference evidence="5" key="2">
    <citation type="submission" date="2021-08" db="EMBL/GenBank/DDBJ databases">
        <authorList>
            <person name="Dalcin Martins P."/>
        </authorList>
    </citation>
    <scope>NUCLEOTIDE SEQUENCE</scope>
    <source>
        <strain evidence="5">MAG_39</strain>
    </source>
</reference>
<evidence type="ECO:0000259" key="4">
    <source>
        <dbReference type="PROSITE" id="PS51379"/>
    </source>
</evidence>
<proteinExistence type="predicted"/>
<name>A0A953J3F5_9BACT</name>
<evidence type="ECO:0000256" key="2">
    <source>
        <dbReference type="ARBA" id="ARBA00023004"/>
    </source>
</evidence>
<dbReference type="Gene3D" id="1.10.1060.10">
    <property type="entry name" value="Alpha-helical ferredoxin"/>
    <property type="match status" value="1"/>
</dbReference>
<dbReference type="Proteomes" id="UP000705867">
    <property type="component" value="Unassembled WGS sequence"/>
</dbReference>
<sequence length="355" mass="41223">MKDVQYAVLKKEDFDDFISRLSNLQKVVAPVARGYNNYAFEEVTSGDRIALPYIPTILPPKKYFMPQRETLAEYDFRHRADVKAVVYYERMILFGVHTCDLAGIHCLNMVFSRRPKDYNYLIRSNKIGIIGLECNDYCDEHANCALVNASMPSGGYDLLFTDRGEYFIAHIHTQTGDEIVEATKLFQPAGKVHLQELVRLREAKRKIFRNEVEIEPREIPELFDKTFGSRVWKEVGERCLSCGNCTAVCPTCYCFDIMDEGALDLKSGMRVRRWDSCQLEPFAKVAGGENFRKERSDRQKHRYYRKFRYPVSTYSRFFCTGCGRCSRTCMAGIRLKETLNALIEEGMPKVWKKWL</sequence>
<keyword evidence="1" id="KW-0479">Metal-binding</keyword>
<organism evidence="5 6">
    <name type="scientific">Candidatus Nitrobium versatile</name>
    <dbReference type="NCBI Taxonomy" id="2884831"/>
    <lineage>
        <taxon>Bacteria</taxon>
        <taxon>Pseudomonadati</taxon>
        <taxon>Nitrospirota</taxon>
        <taxon>Nitrospiria</taxon>
        <taxon>Nitrospirales</taxon>
        <taxon>Nitrospiraceae</taxon>
        <taxon>Candidatus Nitrobium</taxon>
    </lineage>
</organism>
<keyword evidence="2" id="KW-0408">Iron</keyword>
<evidence type="ECO:0000313" key="6">
    <source>
        <dbReference type="Proteomes" id="UP000705867"/>
    </source>
</evidence>
<dbReference type="PROSITE" id="PS00198">
    <property type="entry name" value="4FE4S_FER_1"/>
    <property type="match status" value="1"/>
</dbReference>
<dbReference type="PROSITE" id="PS51379">
    <property type="entry name" value="4FE4S_FER_2"/>
    <property type="match status" value="2"/>
</dbReference>
<dbReference type="SUPFAM" id="SSF46548">
    <property type="entry name" value="alpha-helical ferredoxin"/>
    <property type="match status" value="1"/>
</dbReference>
<comment type="caution">
    <text evidence="5">The sequence shown here is derived from an EMBL/GenBank/DDBJ whole genome shotgun (WGS) entry which is preliminary data.</text>
</comment>
<protein>
    <submittedName>
        <fullName evidence="5">4Fe-4S dicluster domain-containing protein</fullName>
    </submittedName>
</protein>
<evidence type="ECO:0000313" key="5">
    <source>
        <dbReference type="EMBL" id="MBZ0155546.1"/>
    </source>
</evidence>
<evidence type="ECO:0000256" key="1">
    <source>
        <dbReference type="ARBA" id="ARBA00022723"/>
    </source>
</evidence>
<dbReference type="PANTHER" id="PTHR40447">
    <property type="entry name" value="ANAEROBIC SULFITE REDUCTASE SUBUNIT A"/>
    <property type="match status" value="1"/>
</dbReference>
<dbReference type="InterPro" id="IPR017896">
    <property type="entry name" value="4Fe4S_Fe-S-bd"/>
</dbReference>
<dbReference type="InterPro" id="IPR017900">
    <property type="entry name" value="4Fe4S_Fe_S_CS"/>
</dbReference>
<reference evidence="5" key="1">
    <citation type="journal article" date="2021" name="bioRxiv">
        <title>Unraveling nitrogen, sulfur and carbon metabolic pathways and microbial community transcriptional responses to substrate deprivation and toxicity stresses in a bioreactor mimicking anoxic brackish coastal sediment conditions.</title>
        <authorList>
            <person name="Martins P.D."/>
            <person name="Echeveste M.J."/>
            <person name="Arshad A."/>
            <person name="Kurth J."/>
            <person name="Ouboter H."/>
            <person name="Jetten M.S.M."/>
            <person name="Welte C.U."/>
        </authorList>
    </citation>
    <scope>NUCLEOTIDE SEQUENCE</scope>
    <source>
        <strain evidence="5">MAG_39</strain>
    </source>
</reference>
<dbReference type="GO" id="GO:0051536">
    <property type="term" value="F:iron-sulfur cluster binding"/>
    <property type="evidence" value="ECO:0007669"/>
    <property type="project" value="UniProtKB-KW"/>
</dbReference>
<feature type="domain" description="4Fe-4S ferredoxin-type" evidence="4">
    <location>
        <begin position="229"/>
        <end position="260"/>
    </location>
</feature>
<feature type="domain" description="4Fe-4S ferredoxin-type" evidence="4">
    <location>
        <begin position="308"/>
        <end position="338"/>
    </location>
</feature>
<dbReference type="InterPro" id="IPR009051">
    <property type="entry name" value="Helical_ferredxn"/>
</dbReference>
<evidence type="ECO:0000256" key="3">
    <source>
        <dbReference type="ARBA" id="ARBA00023014"/>
    </source>
</evidence>
<dbReference type="Pfam" id="PF17179">
    <property type="entry name" value="Fer4_22"/>
    <property type="match status" value="1"/>
</dbReference>